<evidence type="ECO:0000313" key="2">
    <source>
        <dbReference type="EMBL" id="KAJ2926611.1"/>
    </source>
</evidence>
<comment type="caution">
    <text evidence="2">The sequence shown here is derived from an EMBL/GenBank/DDBJ whole genome shotgun (WGS) entry which is preliminary data.</text>
</comment>
<gene>
    <name evidence="2" type="ORF">H1R20_g10482</name>
</gene>
<dbReference type="EMBL" id="JANBPK010001052">
    <property type="protein sequence ID" value="KAJ2926611.1"/>
    <property type="molecule type" value="Genomic_DNA"/>
</dbReference>
<feature type="chain" id="PRO_5040990244" description="SH3 domain-containing protein" evidence="1">
    <location>
        <begin position="19"/>
        <end position="126"/>
    </location>
</feature>
<evidence type="ECO:0008006" key="4">
    <source>
        <dbReference type="Google" id="ProtNLM"/>
    </source>
</evidence>
<keyword evidence="3" id="KW-1185">Reference proteome</keyword>
<protein>
    <recommendedName>
        <fullName evidence="4">SH3 domain-containing protein</fullName>
    </recommendedName>
</protein>
<organism evidence="2 3">
    <name type="scientific">Candolleomyces eurysporus</name>
    <dbReference type="NCBI Taxonomy" id="2828524"/>
    <lineage>
        <taxon>Eukaryota</taxon>
        <taxon>Fungi</taxon>
        <taxon>Dikarya</taxon>
        <taxon>Basidiomycota</taxon>
        <taxon>Agaricomycotina</taxon>
        <taxon>Agaricomycetes</taxon>
        <taxon>Agaricomycetidae</taxon>
        <taxon>Agaricales</taxon>
        <taxon>Agaricineae</taxon>
        <taxon>Psathyrellaceae</taxon>
        <taxon>Candolleomyces</taxon>
    </lineage>
</organism>
<name>A0A9W8J144_9AGAR</name>
<dbReference type="Proteomes" id="UP001140091">
    <property type="component" value="Unassembled WGS sequence"/>
</dbReference>
<keyword evidence="1" id="KW-0732">Signal</keyword>
<proteinExistence type="predicted"/>
<feature type="non-terminal residue" evidence="2">
    <location>
        <position position="126"/>
    </location>
</feature>
<reference evidence="2" key="1">
    <citation type="submission" date="2022-06" db="EMBL/GenBank/DDBJ databases">
        <title>Genome Sequence of Candolleomyces eurysporus.</title>
        <authorList>
            <person name="Buettner E."/>
        </authorList>
    </citation>
    <scope>NUCLEOTIDE SEQUENCE</scope>
    <source>
        <strain evidence="2">VTCC 930004</strain>
    </source>
</reference>
<dbReference type="OrthoDB" id="3039906at2759"/>
<evidence type="ECO:0000313" key="3">
    <source>
        <dbReference type="Proteomes" id="UP001140091"/>
    </source>
</evidence>
<sequence>MKLSAALLLAPLVLLASAAPNANPATAEEAVKEKIAAISVREAAPVQLHARAPVTGTVNANNVRYRRCARTSCEAIGQYHNGQRITITCRVRGESINGWDWWDKMSNGYYISDYYVSWTGGVPDIC</sequence>
<accession>A0A9W8J144</accession>
<feature type="signal peptide" evidence="1">
    <location>
        <begin position="1"/>
        <end position="18"/>
    </location>
</feature>
<evidence type="ECO:0000256" key="1">
    <source>
        <dbReference type="SAM" id="SignalP"/>
    </source>
</evidence>
<dbReference type="AlphaFoldDB" id="A0A9W8J144"/>